<dbReference type="STRING" id="1036808.A0A0C3ERT7"/>
<dbReference type="InParanoid" id="A0A0C3ERT7"/>
<dbReference type="EMBL" id="KN822004">
    <property type="protein sequence ID" value="KIM70531.1"/>
    <property type="molecule type" value="Genomic_DNA"/>
</dbReference>
<feature type="domain" description="C2H2-type" evidence="3">
    <location>
        <begin position="7"/>
        <end position="37"/>
    </location>
</feature>
<dbReference type="GO" id="GO:0008270">
    <property type="term" value="F:zinc ion binding"/>
    <property type="evidence" value="ECO:0007669"/>
    <property type="project" value="UniProtKB-KW"/>
</dbReference>
<keyword evidence="1" id="KW-0863">Zinc-finger</keyword>
<protein>
    <recommendedName>
        <fullName evidence="3">C2H2-type domain-containing protein</fullName>
    </recommendedName>
</protein>
<gene>
    <name evidence="4" type="ORF">SCLCIDRAFT_18645</name>
</gene>
<dbReference type="InterPro" id="IPR041078">
    <property type="entry name" value="Plavaka"/>
</dbReference>
<evidence type="ECO:0000256" key="2">
    <source>
        <dbReference type="SAM" id="MobiDB-lite"/>
    </source>
</evidence>
<reference evidence="5" key="2">
    <citation type="submission" date="2015-01" db="EMBL/GenBank/DDBJ databases">
        <title>Evolutionary Origins and Diversification of the Mycorrhizal Mutualists.</title>
        <authorList>
            <consortium name="DOE Joint Genome Institute"/>
            <consortium name="Mycorrhizal Genomics Consortium"/>
            <person name="Kohler A."/>
            <person name="Kuo A."/>
            <person name="Nagy L.G."/>
            <person name="Floudas D."/>
            <person name="Copeland A."/>
            <person name="Barry K.W."/>
            <person name="Cichocki N."/>
            <person name="Veneault-Fourrey C."/>
            <person name="LaButti K."/>
            <person name="Lindquist E.A."/>
            <person name="Lipzen A."/>
            <person name="Lundell T."/>
            <person name="Morin E."/>
            <person name="Murat C."/>
            <person name="Riley R."/>
            <person name="Ohm R."/>
            <person name="Sun H."/>
            <person name="Tunlid A."/>
            <person name="Henrissat B."/>
            <person name="Grigoriev I.V."/>
            <person name="Hibbett D.S."/>
            <person name="Martin F."/>
        </authorList>
    </citation>
    <scope>NUCLEOTIDE SEQUENCE [LARGE SCALE GENOMIC DNA]</scope>
    <source>
        <strain evidence="5">Foug A</strain>
    </source>
</reference>
<name>A0A0C3ERT7_9AGAM</name>
<dbReference type="HOGENOM" id="CLU_006344_14_0_1"/>
<evidence type="ECO:0000259" key="3">
    <source>
        <dbReference type="PROSITE" id="PS50157"/>
    </source>
</evidence>
<keyword evidence="1" id="KW-0479">Metal-binding</keyword>
<evidence type="ECO:0000313" key="4">
    <source>
        <dbReference type="EMBL" id="KIM70531.1"/>
    </source>
</evidence>
<dbReference type="PROSITE" id="PS50157">
    <property type="entry name" value="ZINC_FINGER_C2H2_2"/>
    <property type="match status" value="1"/>
</dbReference>
<organism evidence="4 5">
    <name type="scientific">Scleroderma citrinum Foug A</name>
    <dbReference type="NCBI Taxonomy" id="1036808"/>
    <lineage>
        <taxon>Eukaryota</taxon>
        <taxon>Fungi</taxon>
        <taxon>Dikarya</taxon>
        <taxon>Basidiomycota</taxon>
        <taxon>Agaricomycotina</taxon>
        <taxon>Agaricomycetes</taxon>
        <taxon>Agaricomycetidae</taxon>
        <taxon>Boletales</taxon>
        <taxon>Sclerodermatineae</taxon>
        <taxon>Sclerodermataceae</taxon>
        <taxon>Scleroderma</taxon>
    </lineage>
</organism>
<dbReference type="Proteomes" id="UP000053989">
    <property type="component" value="Unassembled WGS sequence"/>
</dbReference>
<dbReference type="AlphaFoldDB" id="A0A0C3ERT7"/>
<evidence type="ECO:0000313" key="5">
    <source>
        <dbReference type="Proteomes" id="UP000053989"/>
    </source>
</evidence>
<dbReference type="InterPro" id="IPR013087">
    <property type="entry name" value="Znf_C2H2_type"/>
</dbReference>
<feature type="compositionally biased region" description="Pro residues" evidence="2">
    <location>
        <begin position="78"/>
        <end position="94"/>
    </location>
</feature>
<dbReference type="OrthoDB" id="3199698at2759"/>
<evidence type="ECO:0000256" key="1">
    <source>
        <dbReference type="PROSITE-ProRule" id="PRU00042"/>
    </source>
</evidence>
<proteinExistence type="predicted"/>
<feature type="compositionally biased region" description="Pro residues" evidence="2">
    <location>
        <begin position="35"/>
        <end position="46"/>
    </location>
</feature>
<feature type="region of interest" description="Disordered" evidence="2">
    <location>
        <begin position="30"/>
        <end position="98"/>
    </location>
</feature>
<sequence>MNTVLQYQCSHPGCMRFFKSLRGRTKHLRSAHPILSPPLVPSPPASPIRSSCSRLPSHPPSQISDKDGWDREDFGPPAHSPPPDHPNPQEPPLPNENTQFFGPGDKYYWYSHPKLTGQKLPSLSGVYLTSEFSTGQPCDGNGVFLAPGTPLPVNANNPHDWYPYESQLQFETAKFLFSRCQMSAPKMDALLDLWASSLYLHQAQPPFSNHRHLYQTIDATTIGDVKWQCFSAGYTGEIPAVNPLLWMSKKYDVWFRDPRQPFEEYSTEDQTRQYKDFMSGEWAWEQADIISEDKSTHGSTFVPIILGSDKTTVLVATGNNEYYPLYMSVVNVHNNISRFDSACLIIHSLATKEHASDATFCKFRWQLFHSSLAAILSSLKPAMTTPKVVKFGDGHFRCVIYGLGPYIVDYEEQVLLTCIVCGWCPRCQVLWGNLDEDALDRSQAFTEALFEESTLDLMWDEYGIVGDLVPFTNDFPRADIYCLIAPDILHQLIKGCFKDHLVDWVTAYIQRKHSKREADQIMDDINRRIAAVAPFTGLRHFPQGQGFKQWTRDDSKALMKVYIAAIEGYVPAEIICTFHAFLEFCYLVHWHIISEKALAEIEDTLNQFHT</sequence>
<keyword evidence="1" id="KW-0862">Zinc</keyword>
<dbReference type="Pfam" id="PF18759">
    <property type="entry name" value="Plavaka"/>
    <property type="match status" value="1"/>
</dbReference>
<dbReference type="PROSITE" id="PS00028">
    <property type="entry name" value="ZINC_FINGER_C2H2_1"/>
    <property type="match status" value="1"/>
</dbReference>
<keyword evidence="5" id="KW-1185">Reference proteome</keyword>
<reference evidence="4 5" key="1">
    <citation type="submission" date="2014-04" db="EMBL/GenBank/DDBJ databases">
        <authorList>
            <consortium name="DOE Joint Genome Institute"/>
            <person name="Kuo A."/>
            <person name="Kohler A."/>
            <person name="Nagy L.G."/>
            <person name="Floudas D."/>
            <person name="Copeland A."/>
            <person name="Barry K.W."/>
            <person name="Cichocki N."/>
            <person name="Veneault-Fourrey C."/>
            <person name="LaButti K."/>
            <person name="Lindquist E.A."/>
            <person name="Lipzen A."/>
            <person name="Lundell T."/>
            <person name="Morin E."/>
            <person name="Murat C."/>
            <person name="Sun H."/>
            <person name="Tunlid A."/>
            <person name="Henrissat B."/>
            <person name="Grigoriev I.V."/>
            <person name="Hibbett D.S."/>
            <person name="Martin F."/>
            <person name="Nordberg H.P."/>
            <person name="Cantor M.N."/>
            <person name="Hua S.X."/>
        </authorList>
    </citation>
    <scope>NUCLEOTIDE SEQUENCE [LARGE SCALE GENOMIC DNA]</scope>
    <source>
        <strain evidence="4 5">Foug A</strain>
    </source>
</reference>
<accession>A0A0C3ERT7</accession>
<feature type="compositionally biased region" description="Basic and acidic residues" evidence="2">
    <location>
        <begin position="64"/>
        <end position="74"/>
    </location>
</feature>